<evidence type="ECO:0000256" key="6">
    <source>
        <dbReference type="ARBA" id="ARBA00022729"/>
    </source>
</evidence>
<feature type="non-terminal residue" evidence="12">
    <location>
        <position position="1"/>
    </location>
</feature>
<evidence type="ECO:0000256" key="8">
    <source>
        <dbReference type="ARBA" id="ARBA00023198"/>
    </source>
</evidence>
<feature type="signal peptide" evidence="10">
    <location>
        <begin position="1"/>
        <end position="43"/>
    </location>
</feature>
<dbReference type="GO" id="GO:0030335">
    <property type="term" value="P:positive regulation of cell migration"/>
    <property type="evidence" value="ECO:0007669"/>
    <property type="project" value="TreeGrafter"/>
</dbReference>
<dbReference type="GO" id="GO:0048245">
    <property type="term" value="P:eosinophil chemotaxis"/>
    <property type="evidence" value="ECO:0007669"/>
    <property type="project" value="TreeGrafter"/>
</dbReference>
<dbReference type="InterPro" id="IPR036048">
    <property type="entry name" value="Interleukin_8-like_sf"/>
</dbReference>
<dbReference type="GO" id="GO:0061844">
    <property type="term" value="P:antimicrobial humoral immune response mediated by antimicrobial peptide"/>
    <property type="evidence" value="ECO:0007669"/>
    <property type="project" value="TreeGrafter"/>
</dbReference>
<evidence type="ECO:0000256" key="10">
    <source>
        <dbReference type="SAM" id="SignalP"/>
    </source>
</evidence>
<dbReference type="AlphaFoldDB" id="K9IQA0"/>
<name>K9IQA0_DESRO</name>
<dbReference type="Gene3D" id="2.40.50.40">
    <property type="match status" value="1"/>
</dbReference>
<dbReference type="PROSITE" id="PS00472">
    <property type="entry name" value="SMALL_CYTOKINES_CC"/>
    <property type="match status" value="1"/>
</dbReference>
<evidence type="ECO:0000256" key="7">
    <source>
        <dbReference type="ARBA" id="ARBA00023157"/>
    </source>
</evidence>
<dbReference type="GO" id="GO:0006954">
    <property type="term" value="P:inflammatory response"/>
    <property type="evidence" value="ECO:0007669"/>
    <property type="project" value="UniProtKB-KW"/>
</dbReference>
<dbReference type="PANTHER" id="PTHR12015:SF147">
    <property type="entry name" value="C-C MOTIF CHEMOKINE 13"/>
    <property type="match status" value="1"/>
</dbReference>
<dbReference type="GO" id="GO:0070098">
    <property type="term" value="P:chemokine-mediated signaling pathway"/>
    <property type="evidence" value="ECO:0007669"/>
    <property type="project" value="TreeGrafter"/>
</dbReference>
<keyword evidence="6 10" id="KW-0732">Signal</keyword>
<dbReference type="Pfam" id="PF00048">
    <property type="entry name" value="IL8"/>
    <property type="match status" value="1"/>
</dbReference>
<evidence type="ECO:0000313" key="12">
    <source>
        <dbReference type="EMBL" id="JAA50498.1"/>
    </source>
</evidence>
<dbReference type="InterPro" id="IPR039809">
    <property type="entry name" value="Chemokine_b/g/d"/>
</dbReference>
<dbReference type="InterPro" id="IPR000827">
    <property type="entry name" value="Chemokine_CC_CS"/>
</dbReference>
<keyword evidence="8" id="KW-0395">Inflammatory response</keyword>
<dbReference type="SUPFAM" id="SSF54117">
    <property type="entry name" value="Interleukin 8-like chemokines"/>
    <property type="match status" value="1"/>
</dbReference>
<proteinExistence type="evidence at transcript level"/>
<accession>K9IQA0</accession>
<evidence type="ECO:0000259" key="11">
    <source>
        <dbReference type="SMART" id="SM00199"/>
    </source>
</evidence>
<feature type="chain" id="PRO_5003931270" description="C-C motif chemokine" evidence="10">
    <location>
        <begin position="44"/>
        <end position="117"/>
    </location>
</feature>
<dbReference type="GO" id="GO:0048020">
    <property type="term" value="F:CCR chemokine receptor binding"/>
    <property type="evidence" value="ECO:0007669"/>
    <property type="project" value="TreeGrafter"/>
</dbReference>
<keyword evidence="3 9" id="KW-0145">Chemotaxis</keyword>
<dbReference type="EMBL" id="GABZ01003027">
    <property type="protein sequence ID" value="JAA50498.1"/>
    <property type="molecule type" value="mRNA"/>
</dbReference>
<keyword evidence="5 9" id="KW-0964">Secreted</keyword>
<dbReference type="SMART" id="SM00199">
    <property type="entry name" value="SCY"/>
    <property type="match status" value="1"/>
</dbReference>
<keyword evidence="7" id="KW-1015">Disulfide bond</keyword>
<dbReference type="GO" id="GO:0005615">
    <property type="term" value="C:extracellular space"/>
    <property type="evidence" value="ECO:0007669"/>
    <property type="project" value="UniProtKB-KW"/>
</dbReference>
<dbReference type="InterPro" id="IPR001811">
    <property type="entry name" value="Chemokine_IL8-like_dom"/>
</dbReference>
<reference evidence="12" key="1">
    <citation type="submission" date="2012-11" db="EMBL/GenBank/DDBJ databases">
        <title>The Vampirome: Transcriptome and Proteome Analysis of the Submandibular and Accessory Glands of the Vampire Bat and Vector of Human Rabies, Desmodus rotundus.</title>
        <authorList>
            <person name="Francischetti I.M.B."/>
            <person name="Assumpcao T.C.F."/>
            <person name="Ma D."/>
            <person name="Vicente E.C."/>
            <person name="Ribeiro J.M.C."/>
        </authorList>
    </citation>
    <scope>NUCLEOTIDE SEQUENCE</scope>
    <source>
        <tissue evidence="12">Salivary gland</tissue>
    </source>
</reference>
<evidence type="ECO:0000256" key="9">
    <source>
        <dbReference type="RuleBase" id="RU361150"/>
    </source>
</evidence>
<dbReference type="FunFam" id="2.40.50.40:FF:000002">
    <property type="entry name" value="C-C motif chemokine"/>
    <property type="match status" value="1"/>
</dbReference>
<dbReference type="GO" id="GO:0008009">
    <property type="term" value="F:chemokine activity"/>
    <property type="evidence" value="ECO:0007669"/>
    <property type="project" value="InterPro"/>
</dbReference>
<sequence>LRPAPTPATPSLKLASPPSSMKASAALLCLLLTVAALSTQVLGHPVIGAPVCCINMANKKISVQRLESYRRLTGSRCPQKAVIFKTKQAKEVCADPKDKWVQQAMKYLDKKSQTPKP</sequence>
<evidence type="ECO:0000256" key="2">
    <source>
        <dbReference type="ARBA" id="ARBA00010868"/>
    </source>
</evidence>
<evidence type="ECO:0000256" key="1">
    <source>
        <dbReference type="ARBA" id="ARBA00004613"/>
    </source>
</evidence>
<comment type="similarity">
    <text evidence="2 9">Belongs to the intercrine beta (chemokine CC) family.</text>
</comment>
<evidence type="ECO:0000256" key="3">
    <source>
        <dbReference type="ARBA" id="ARBA00022500"/>
    </source>
</evidence>
<dbReference type="PANTHER" id="PTHR12015">
    <property type="entry name" value="SMALL INDUCIBLE CYTOKINE A"/>
    <property type="match status" value="1"/>
</dbReference>
<keyword evidence="4 9" id="KW-0202">Cytokine</keyword>
<comment type="subcellular location">
    <subcellularLocation>
        <location evidence="1 9">Secreted</location>
    </subcellularLocation>
</comment>
<dbReference type="CDD" id="cd00272">
    <property type="entry name" value="Chemokine_CC"/>
    <property type="match status" value="1"/>
</dbReference>
<organism evidence="12">
    <name type="scientific">Desmodus rotundus</name>
    <name type="common">Vampire bat</name>
    <dbReference type="NCBI Taxonomy" id="9430"/>
    <lineage>
        <taxon>Eukaryota</taxon>
        <taxon>Metazoa</taxon>
        <taxon>Chordata</taxon>
        <taxon>Craniata</taxon>
        <taxon>Vertebrata</taxon>
        <taxon>Euteleostomi</taxon>
        <taxon>Mammalia</taxon>
        <taxon>Eutheria</taxon>
        <taxon>Laurasiatheria</taxon>
        <taxon>Chiroptera</taxon>
        <taxon>Yangochiroptera</taxon>
        <taxon>Phyllostomidae</taxon>
        <taxon>Desmodontinae</taxon>
        <taxon>Desmodus</taxon>
    </lineage>
</organism>
<evidence type="ECO:0000256" key="4">
    <source>
        <dbReference type="ARBA" id="ARBA00022514"/>
    </source>
</evidence>
<protein>
    <recommendedName>
        <fullName evidence="9">C-C motif chemokine</fullName>
    </recommendedName>
</protein>
<feature type="domain" description="Chemokine interleukin-8-like" evidence="11">
    <location>
        <begin position="49"/>
        <end position="108"/>
    </location>
</feature>
<evidence type="ECO:0000256" key="5">
    <source>
        <dbReference type="ARBA" id="ARBA00022525"/>
    </source>
</evidence>